<keyword evidence="5 10" id="KW-0808">Transferase</keyword>
<comment type="similarity">
    <text evidence="3 10">Belongs to the ALG6/ALG8 glucosyltransferase family.</text>
</comment>
<dbReference type="Pfam" id="PF03155">
    <property type="entry name" value="Alg6_Alg8"/>
    <property type="match status" value="1"/>
</dbReference>
<keyword evidence="9 10" id="KW-0472">Membrane</keyword>
<evidence type="ECO:0000256" key="5">
    <source>
        <dbReference type="ARBA" id="ARBA00022679"/>
    </source>
</evidence>
<keyword evidence="7 10" id="KW-0256">Endoplasmic reticulum</keyword>
<evidence type="ECO:0000256" key="4">
    <source>
        <dbReference type="ARBA" id="ARBA00022676"/>
    </source>
</evidence>
<feature type="transmembrane region" description="Helical" evidence="10">
    <location>
        <begin position="219"/>
        <end position="238"/>
    </location>
</feature>
<feature type="transmembrane region" description="Helical" evidence="10">
    <location>
        <begin position="405"/>
        <end position="423"/>
    </location>
</feature>
<dbReference type="GO" id="GO:0005789">
    <property type="term" value="C:endoplasmic reticulum membrane"/>
    <property type="evidence" value="ECO:0007669"/>
    <property type="project" value="UniProtKB-SubCell"/>
</dbReference>
<evidence type="ECO:0000256" key="10">
    <source>
        <dbReference type="RuleBase" id="RU363110"/>
    </source>
</evidence>
<evidence type="ECO:0000313" key="12">
    <source>
        <dbReference type="EMBL" id="KAK5650141.1"/>
    </source>
</evidence>
<keyword evidence="6 10" id="KW-0812">Transmembrane</keyword>
<feature type="transmembrane region" description="Helical" evidence="10">
    <location>
        <begin position="309"/>
        <end position="327"/>
    </location>
</feature>
<evidence type="ECO:0000256" key="2">
    <source>
        <dbReference type="ARBA" id="ARBA00004922"/>
    </source>
</evidence>
<dbReference type="EMBL" id="JAVRBK010000001">
    <property type="protein sequence ID" value="KAK5650141.1"/>
    <property type="molecule type" value="Genomic_DNA"/>
</dbReference>
<comment type="caution">
    <text evidence="12">The sequence shown here is derived from an EMBL/GenBank/DDBJ whole genome shotgun (WGS) entry which is preliminary data.</text>
</comment>
<keyword evidence="13" id="KW-1185">Reference proteome</keyword>
<dbReference type="AlphaFoldDB" id="A0AAN7VT27"/>
<protein>
    <recommendedName>
        <fullName evidence="10">Alpha-1,3-glucosyltransferase</fullName>
        <ecNumber evidence="10">2.4.1.-</ecNumber>
    </recommendedName>
</protein>
<dbReference type="PANTHER" id="PTHR12413:SF2">
    <property type="entry name" value="DOLICHYL PYROPHOSPHATE GLC1MAN9GLCNAC2 ALPHA-1,3-GLUCOSYLTRANSFERASE-RELATED"/>
    <property type="match status" value="1"/>
</dbReference>
<organism evidence="12 13">
    <name type="scientific">Pyrocoelia pectoralis</name>
    <dbReference type="NCBI Taxonomy" id="417401"/>
    <lineage>
        <taxon>Eukaryota</taxon>
        <taxon>Metazoa</taxon>
        <taxon>Ecdysozoa</taxon>
        <taxon>Arthropoda</taxon>
        <taxon>Hexapoda</taxon>
        <taxon>Insecta</taxon>
        <taxon>Pterygota</taxon>
        <taxon>Neoptera</taxon>
        <taxon>Endopterygota</taxon>
        <taxon>Coleoptera</taxon>
        <taxon>Polyphaga</taxon>
        <taxon>Elateriformia</taxon>
        <taxon>Elateroidea</taxon>
        <taxon>Lampyridae</taxon>
        <taxon>Lampyrinae</taxon>
        <taxon>Pyrocoelia</taxon>
    </lineage>
</organism>
<evidence type="ECO:0000256" key="3">
    <source>
        <dbReference type="ARBA" id="ARBA00008715"/>
    </source>
</evidence>
<comment type="subcellular location">
    <subcellularLocation>
        <location evidence="1 10">Endoplasmic reticulum membrane</location>
        <topology evidence="1 10">Multi-pass membrane protein</topology>
    </subcellularLocation>
</comment>
<accession>A0AAN7VT27</accession>
<feature type="transmembrane region" description="Helical" evidence="10">
    <location>
        <begin position="435"/>
        <end position="455"/>
    </location>
</feature>
<dbReference type="InterPro" id="IPR004856">
    <property type="entry name" value="Glyco_trans_ALG6/ALG8"/>
</dbReference>
<evidence type="ECO:0000256" key="1">
    <source>
        <dbReference type="ARBA" id="ARBA00004477"/>
    </source>
</evidence>
<dbReference type="GO" id="GO:0006487">
    <property type="term" value="P:protein N-linked glycosylation"/>
    <property type="evidence" value="ECO:0007669"/>
    <property type="project" value="TreeGrafter"/>
</dbReference>
<keyword evidence="11" id="KW-0732">Signal</keyword>
<sequence>MICVPFLLLSCVKLLLIPAYRSTDFEVHRNWLAITSNLPIGKWYYEEGSEWTLDYPPLFAWFEYTLSIFANWFDPQMLVLSNHNYASFKTILFQRLSVIFTDIIFAYGSYRCSSIFKKSWKSQIVLPMLLLTNVGLLLVDHIHFQYNGVMYGFLLLSCANIFQGEYLSGAFWFLILLNFKHIYLYIAPAYFIYLLRNYCFSTSNLSIKNLIKSFSVRNIIYLGSTVIFVFVLTFFPFFGHLKQVVSRLFPFKRGLCHAYWAPNFWAIYNVADKLLFVLGKKLGLNVTDQVAVMTGGLVQEFSHSVLPNITPLITMLITVCFMIPVMIKLWFSGNNPIQFLRSIVLCALTSFMFGWHVHEKAIMMAIIPLSILGVAESNDAKVFLILSTVGHYSLLPLLFPESLLIIKLILYVLYCSYSFYSLSSLYPFYLCKLNLPLLNVLESMYIFGLIPLFLYDHFFHYSITLTTYPFLPLLLTSLYCSLGVVYSWLKYYISFLTKCDSKLKL</sequence>
<evidence type="ECO:0000256" key="6">
    <source>
        <dbReference type="ARBA" id="ARBA00022692"/>
    </source>
</evidence>
<feature type="signal peptide" evidence="11">
    <location>
        <begin position="1"/>
        <end position="22"/>
    </location>
</feature>
<evidence type="ECO:0000313" key="13">
    <source>
        <dbReference type="Proteomes" id="UP001329430"/>
    </source>
</evidence>
<feature type="transmembrane region" description="Helical" evidence="10">
    <location>
        <begin position="122"/>
        <end position="139"/>
    </location>
</feature>
<dbReference type="EC" id="2.4.1.-" evidence="10"/>
<proteinExistence type="inferred from homology"/>
<gene>
    <name evidence="12" type="ORF">RI129_001170</name>
</gene>
<reference evidence="12 13" key="1">
    <citation type="journal article" date="2024" name="Insects">
        <title>An Improved Chromosome-Level Genome Assembly of the Firefly Pyrocoelia pectoralis.</title>
        <authorList>
            <person name="Fu X."/>
            <person name="Meyer-Rochow V.B."/>
            <person name="Ballantyne L."/>
            <person name="Zhu X."/>
        </authorList>
    </citation>
    <scope>NUCLEOTIDE SEQUENCE [LARGE SCALE GENOMIC DNA]</scope>
    <source>
        <strain evidence="12">XCY_ONT2</strain>
    </source>
</reference>
<keyword evidence="8 10" id="KW-1133">Transmembrane helix</keyword>
<feature type="transmembrane region" description="Helical" evidence="10">
    <location>
        <begin position="92"/>
        <end position="110"/>
    </location>
</feature>
<feature type="transmembrane region" description="Helical" evidence="10">
    <location>
        <begin position="182"/>
        <end position="199"/>
    </location>
</feature>
<evidence type="ECO:0000256" key="9">
    <source>
        <dbReference type="ARBA" id="ARBA00023136"/>
    </source>
</evidence>
<evidence type="ECO:0000256" key="7">
    <source>
        <dbReference type="ARBA" id="ARBA00022824"/>
    </source>
</evidence>
<feature type="transmembrane region" description="Helical" evidence="10">
    <location>
        <begin position="339"/>
        <end position="355"/>
    </location>
</feature>
<dbReference type="GO" id="GO:0042283">
    <property type="term" value="F:dolichyl pyrophosphate Glc1Man9GlcNAc2 alpha-1,3-glucosyltransferase activity"/>
    <property type="evidence" value="ECO:0007669"/>
    <property type="project" value="TreeGrafter"/>
</dbReference>
<feature type="transmembrane region" description="Helical" evidence="10">
    <location>
        <begin position="467"/>
        <end position="489"/>
    </location>
</feature>
<evidence type="ECO:0000256" key="8">
    <source>
        <dbReference type="ARBA" id="ARBA00022989"/>
    </source>
</evidence>
<dbReference type="PANTHER" id="PTHR12413">
    <property type="entry name" value="DOLICHYL GLYCOSYLTRANSFERASE"/>
    <property type="match status" value="1"/>
</dbReference>
<evidence type="ECO:0000256" key="11">
    <source>
        <dbReference type="SAM" id="SignalP"/>
    </source>
</evidence>
<name>A0AAN7VT27_9COLE</name>
<feature type="chain" id="PRO_5042994240" description="Alpha-1,3-glucosyltransferase" evidence="11">
    <location>
        <begin position="23"/>
        <end position="505"/>
    </location>
</feature>
<comment type="pathway">
    <text evidence="2 10">Protein modification; protein glycosylation.</text>
</comment>
<keyword evidence="4 10" id="KW-0328">Glycosyltransferase</keyword>
<dbReference type="Proteomes" id="UP001329430">
    <property type="component" value="Chromosome 1"/>
</dbReference>